<organism evidence="5 6">
    <name type="scientific">Papaver atlanticum</name>
    <dbReference type="NCBI Taxonomy" id="357466"/>
    <lineage>
        <taxon>Eukaryota</taxon>
        <taxon>Viridiplantae</taxon>
        <taxon>Streptophyta</taxon>
        <taxon>Embryophyta</taxon>
        <taxon>Tracheophyta</taxon>
        <taxon>Spermatophyta</taxon>
        <taxon>Magnoliopsida</taxon>
        <taxon>Ranunculales</taxon>
        <taxon>Papaveraceae</taxon>
        <taxon>Papaveroideae</taxon>
        <taxon>Papaver</taxon>
    </lineage>
</organism>
<dbReference type="InterPro" id="IPR045051">
    <property type="entry name" value="SBT"/>
</dbReference>
<reference evidence="5" key="1">
    <citation type="submission" date="2022-04" db="EMBL/GenBank/DDBJ databases">
        <title>A functionally conserved STORR gene fusion in Papaver species that diverged 16.8 million years ago.</title>
        <authorList>
            <person name="Catania T."/>
        </authorList>
    </citation>
    <scope>NUCLEOTIDE SEQUENCE</scope>
    <source>
        <strain evidence="5">S-188037</strain>
    </source>
</reference>
<feature type="non-terminal residue" evidence="5">
    <location>
        <position position="71"/>
    </location>
</feature>
<comment type="caution">
    <text evidence="3">Lacks conserved residue(s) required for the propagation of feature annotation.</text>
</comment>
<evidence type="ECO:0000256" key="1">
    <source>
        <dbReference type="ARBA" id="ARBA00011073"/>
    </source>
</evidence>
<evidence type="ECO:0000256" key="3">
    <source>
        <dbReference type="PROSITE-ProRule" id="PRU01240"/>
    </source>
</evidence>
<dbReference type="Gene3D" id="3.40.50.200">
    <property type="entry name" value="Peptidase S8/S53 domain"/>
    <property type="match status" value="1"/>
</dbReference>
<sequence>PDLAAPGVGILASFPPSNDLNRGFAMGKSTEFSFLSGTFMACPHVSGAAAYMKSVRPKWTPLMIRSAFMTT</sequence>
<comment type="similarity">
    <text evidence="1 3">Belongs to the peptidase S8 family.</text>
</comment>
<keyword evidence="6" id="KW-1185">Reference proteome</keyword>
<proteinExistence type="inferred from homology"/>
<dbReference type="GO" id="GO:0006508">
    <property type="term" value="P:proteolysis"/>
    <property type="evidence" value="ECO:0007669"/>
    <property type="project" value="InterPro"/>
</dbReference>
<keyword evidence="2" id="KW-0732">Signal</keyword>
<protein>
    <recommendedName>
        <fullName evidence="4">Peptidase S8/S53 domain-containing protein</fullName>
    </recommendedName>
</protein>
<dbReference type="Pfam" id="PF00082">
    <property type="entry name" value="Peptidase_S8"/>
    <property type="match status" value="1"/>
</dbReference>
<evidence type="ECO:0000313" key="5">
    <source>
        <dbReference type="EMBL" id="KAI3863948.1"/>
    </source>
</evidence>
<dbReference type="GO" id="GO:0004252">
    <property type="term" value="F:serine-type endopeptidase activity"/>
    <property type="evidence" value="ECO:0007669"/>
    <property type="project" value="InterPro"/>
</dbReference>
<name>A0AAD4X9N9_9MAGN</name>
<dbReference type="AlphaFoldDB" id="A0AAD4X9N9"/>
<evidence type="ECO:0000256" key="2">
    <source>
        <dbReference type="ARBA" id="ARBA00022729"/>
    </source>
</evidence>
<dbReference type="Proteomes" id="UP001202328">
    <property type="component" value="Unassembled WGS sequence"/>
</dbReference>
<dbReference type="PANTHER" id="PTHR10795">
    <property type="entry name" value="PROPROTEIN CONVERTASE SUBTILISIN/KEXIN"/>
    <property type="match status" value="1"/>
</dbReference>
<feature type="non-terminal residue" evidence="5">
    <location>
        <position position="1"/>
    </location>
</feature>
<gene>
    <name evidence="5" type="ORF">MKW98_031540</name>
</gene>
<dbReference type="EMBL" id="JAJJMB010014022">
    <property type="protein sequence ID" value="KAI3863948.1"/>
    <property type="molecule type" value="Genomic_DNA"/>
</dbReference>
<dbReference type="PROSITE" id="PS51892">
    <property type="entry name" value="SUBTILASE"/>
    <property type="match status" value="1"/>
</dbReference>
<dbReference type="InterPro" id="IPR000209">
    <property type="entry name" value="Peptidase_S8/S53_dom"/>
</dbReference>
<dbReference type="InterPro" id="IPR036852">
    <property type="entry name" value="Peptidase_S8/S53_dom_sf"/>
</dbReference>
<dbReference type="SUPFAM" id="SSF52743">
    <property type="entry name" value="Subtilisin-like"/>
    <property type="match status" value="1"/>
</dbReference>
<evidence type="ECO:0000259" key="4">
    <source>
        <dbReference type="Pfam" id="PF00082"/>
    </source>
</evidence>
<comment type="caution">
    <text evidence="5">The sequence shown here is derived from an EMBL/GenBank/DDBJ whole genome shotgun (WGS) entry which is preliminary data.</text>
</comment>
<evidence type="ECO:0000313" key="6">
    <source>
        <dbReference type="Proteomes" id="UP001202328"/>
    </source>
</evidence>
<accession>A0AAD4X9N9</accession>
<feature type="domain" description="Peptidase S8/S53" evidence="4">
    <location>
        <begin position="1"/>
        <end position="71"/>
    </location>
</feature>